<proteinExistence type="predicted"/>
<dbReference type="AlphaFoldDB" id="A0A1W1URX6"/>
<gene>
    <name evidence="1" type="ORF">SAMN00790413_04896</name>
</gene>
<reference evidence="1 2" key="1">
    <citation type="submission" date="2017-04" db="EMBL/GenBank/DDBJ databases">
        <authorList>
            <person name="Afonso C.L."/>
            <person name="Miller P.J."/>
            <person name="Scott M.A."/>
            <person name="Spackman E."/>
            <person name="Goraichik I."/>
            <person name="Dimitrov K.M."/>
            <person name="Suarez D.L."/>
            <person name="Swayne D.E."/>
        </authorList>
    </citation>
    <scope>NUCLEOTIDE SEQUENCE [LARGE SCALE GENOMIC DNA]</scope>
    <source>
        <strain evidence="1 2">KR-140</strain>
    </source>
</reference>
<accession>A0A1W1URX6</accession>
<evidence type="ECO:0000313" key="2">
    <source>
        <dbReference type="Proteomes" id="UP000192582"/>
    </source>
</evidence>
<name>A0A1W1URX6_9DEIO</name>
<dbReference type="EMBL" id="FWWU01000007">
    <property type="protein sequence ID" value="SMB83793.1"/>
    <property type="molecule type" value="Genomic_DNA"/>
</dbReference>
<protein>
    <submittedName>
        <fullName evidence="1">Uncharacterized protein</fullName>
    </submittedName>
</protein>
<evidence type="ECO:0000313" key="1">
    <source>
        <dbReference type="EMBL" id="SMB83793.1"/>
    </source>
</evidence>
<keyword evidence="2" id="KW-1185">Reference proteome</keyword>
<sequence length="141" mass="15955">MIVRRRPRDGLMYKGLDSIGVLDRRSRRPCSPRCTIKPQAFGERPDDHAALVTRLLIEEGPGVLERCDLALDFQDAARHGRNIPVAFRMQALHGLSNQFSPGVPHQGVRPLPYRGRTAFLVLRFAGRTERGKVEIKAFQKE</sequence>
<organism evidence="1 2">
    <name type="scientific">Deinococcus hopiensis KR-140</name>
    <dbReference type="NCBI Taxonomy" id="695939"/>
    <lineage>
        <taxon>Bacteria</taxon>
        <taxon>Thermotogati</taxon>
        <taxon>Deinococcota</taxon>
        <taxon>Deinococci</taxon>
        <taxon>Deinococcales</taxon>
        <taxon>Deinococcaceae</taxon>
        <taxon>Deinococcus</taxon>
    </lineage>
</organism>
<dbReference type="Proteomes" id="UP000192582">
    <property type="component" value="Unassembled WGS sequence"/>
</dbReference>